<proteinExistence type="predicted"/>
<accession>A0A6S7IQN6</accession>
<reference evidence="1" key="1">
    <citation type="submission" date="2020-04" db="EMBL/GenBank/DDBJ databases">
        <authorList>
            <person name="Alioto T."/>
            <person name="Alioto T."/>
            <person name="Gomez Garrido J."/>
        </authorList>
    </citation>
    <scope>NUCLEOTIDE SEQUENCE</scope>
    <source>
        <strain evidence="1">A484AB</strain>
    </source>
</reference>
<sequence>MANLEFTFIHFSCILLYTGLKLNADELPPLTNDVLQMTYAGRPVCAYFKHAATSPDYEELLLNFLKTKVAVKHYTEWTIGSVKIEDIHQMFPPPNLYPSLVPSLQCDIGVELPLEFIFQNKSVKSLKKWFKHVSREHSSQPQLVTTSSEMENVIFNNNGGITVLIITEKEYFHTMKNTVKKVEKYQVNVPLHLLVTRPEYVDSWKQKKSFRKLEKYPAVLLFTYEDWATEKSFAYILQGQHEVSANSIKLALMAIAAKFVFMDEEHFVHEILDTKYQLPPKLLFIFSYSNPDSLKYFLTFAKLRKQLECEGVLLEFRLMDIGERNNSLVFSRHINGTKIKRFPVFVLFWQEMTETYEIKVRQEVLNDLLTADQLLSVLVKNRIVDEWKRNYEYHNVHCIEDDCHEKECVNLAYSRGVCKANTTIVVDEDYLIRTSTASRLQKKQMKITKKRRIGNLTVLTDHDWSAAIEASRLSTSRKRLQRMSDSPEISLVFFIIKKCRYCEIVMPQIEKLSQTIRRS</sequence>
<evidence type="ECO:0000313" key="2">
    <source>
        <dbReference type="Proteomes" id="UP001152795"/>
    </source>
</evidence>
<comment type="caution">
    <text evidence="1">The sequence shown here is derived from an EMBL/GenBank/DDBJ whole genome shotgun (WGS) entry which is preliminary data.</text>
</comment>
<gene>
    <name evidence="1" type="ORF">PACLA_8A025888</name>
</gene>
<organism evidence="1 2">
    <name type="scientific">Paramuricea clavata</name>
    <name type="common">Red gorgonian</name>
    <name type="synonym">Violescent sea-whip</name>
    <dbReference type="NCBI Taxonomy" id="317549"/>
    <lineage>
        <taxon>Eukaryota</taxon>
        <taxon>Metazoa</taxon>
        <taxon>Cnidaria</taxon>
        <taxon>Anthozoa</taxon>
        <taxon>Octocorallia</taxon>
        <taxon>Malacalcyonacea</taxon>
        <taxon>Plexauridae</taxon>
        <taxon>Paramuricea</taxon>
    </lineage>
</organism>
<keyword evidence="2" id="KW-1185">Reference proteome</keyword>
<feature type="non-terminal residue" evidence="1">
    <location>
        <position position="1"/>
    </location>
</feature>
<protein>
    <submittedName>
        <fullName evidence="1">Uncharacterized protein</fullName>
    </submittedName>
</protein>
<name>A0A6S7IQN6_PARCT</name>
<dbReference type="OrthoDB" id="6012873at2759"/>
<dbReference type="Proteomes" id="UP001152795">
    <property type="component" value="Unassembled WGS sequence"/>
</dbReference>
<dbReference type="EMBL" id="CACRXK020010330">
    <property type="protein sequence ID" value="CAB4019170.1"/>
    <property type="molecule type" value="Genomic_DNA"/>
</dbReference>
<dbReference type="AlphaFoldDB" id="A0A6S7IQN6"/>
<evidence type="ECO:0000313" key="1">
    <source>
        <dbReference type="EMBL" id="CAB4019170.1"/>
    </source>
</evidence>